<sequence>MILFILQILFFQIIYSRTQDISNIRYDPLLSAQCKARCLYEYRNHNQQHPHHRSLPSMLINEKTKRLL</sequence>
<organism evidence="2 3">
    <name type="scientific">Rotaria magnacalcarata</name>
    <dbReference type="NCBI Taxonomy" id="392030"/>
    <lineage>
        <taxon>Eukaryota</taxon>
        <taxon>Metazoa</taxon>
        <taxon>Spiralia</taxon>
        <taxon>Gnathifera</taxon>
        <taxon>Rotifera</taxon>
        <taxon>Eurotatoria</taxon>
        <taxon>Bdelloidea</taxon>
        <taxon>Philodinida</taxon>
        <taxon>Philodinidae</taxon>
        <taxon>Rotaria</taxon>
    </lineage>
</organism>
<gene>
    <name evidence="2" type="ORF">GIL414_LOCUS69899</name>
</gene>
<proteinExistence type="predicted"/>
<accession>A0A8S3HMA9</accession>
<protein>
    <recommendedName>
        <fullName evidence="4">Secreted protein</fullName>
    </recommendedName>
</protein>
<keyword evidence="1" id="KW-0732">Signal</keyword>
<dbReference type="Proteomes" id="UP000681720">
    <property type="component" value="Unassembled WGS sequence"/>
</dbReference>
<comment type="caution">
    <text evidence="2">The sequence shown here is derived from an EMBL/GenBank/DDBJ whole genome shotgun (WGS) entry which is preliminary data.</text>
</comment>
<feature type="non-terminal residue" evidence="2">
    <location>
        <position position="68"/>
    </location>
</feature>
<dbReference type="EMBL" id="CAJOBJ010331093">
    <property type="protein sequence ID" value="CAF5182791.1"/>
    <property type="molecule type" value="Genomic_DNA"/>
</dbReference>
<dbReference type="AlphaFoldDB" id="A0A8S3HMA9"/>
<reference evidence="2" key="1">
    <citation type="submission" date="2021-02" db="EMBL/GenBank/DDBJ databases">
        <authorList>
            <person name="Nowell W R."/>
        </authorList>
    </citation>
    <scope>NUCLEOTIDE SEQUENCE</scope>
</reference>
<feature type="chain" id="PRO_5035796134" description="Secreted protein" evidence="1">
    <location>
        <begin position="19"/>
        <end position="68"/>
    </location>
</feature>
<evidence type="ECO:0000313" key="2">
    <source>
        <dbReference type="EMBL" id="CAF5182791.1"/>
    </source>
</evidence>
<feature type="signal peptide" evidence="1">
    <location>
        <begin position="1"/>
        <end position="18"/>
    </location>
</feature>
<name>A0A8S3HMA9_9BILA</name>
<evidence type="ECO:0008006" key="4">
    <source>
        <dbReference type="Google" id="ProtNLM"/>
    </source>
</evidence>
<evidence type="ECO:0000313" key="3">
    <source>
        <dbReference type="Proteomes" id="UP000681720"/>
    </source>
</evidence>
<evidence type="ECO:0000256" key="1">
    <source>
        <dbReference type="SAM" id="SignalP"/>
    </source>
</evidence>